<evidence type="ECO:0000256" key="1">
    <source>
        <dbReference type="SAM" id="MobiDB-lite"/>
    </source>
</evidence>
<protein>
    <submittedName>
        <fullName evidence="2">Uncharacterized protein</fullName>
    </submittedName>
</protein>
<reference evidence="2 3" key="1">
    <citation type="submission" date="2015-04" db="EMBL/GenBank/DDBJ databases">
        <authorList>
            <person name="Heijne W.H."/>
            <person name="Fedorova N.D."/>
            <person name="Nierman W.C."/>
            <person name="Vollebregt A.W."/>
            <person name="Zhao Z."/>
            <person name="Wu L."/>
            <person name="Kumar M."/>
            <person name="Stam H."/>
            <person name="van den Berg M.A."/>
            <person name="Pel H.J."/>
        </authorList>
    </citation>
    <scope>NUCLEOTIDE SEQUENCE [LARGE SCALE GENOMIC DNA]</scope>
    <source>
        <strain evidence="2 3">CBS 393.64</strain>
    </source>
</reference>
<dbReference type="GeneID" id="25317302"/>
<dbReference type="EMBL" id="LASV01000210">
    <property type="protein sequence ID" value="KKA21009.1"/>
    <property type="molecule type" value="Genomic_DNA"/>
</dbReference>
<sequence length="139" mass="15250">MPSFLTSPFLRAATTLITPIRCRGLTSTSSSFFHSTPARSSLKESDTSVVSTDREDIDKEYQASKDHVLQSVRTQGKGKWIPELASNSEANVKADRGEIGIGLGMSQEDGGYYVDFEKEKERKKMEGNTQGNMPVLGLS</sequence>
<organism evidence="2 3">
    <name type="scientific">Rasamsonia emersonii (strain ATCC 16479 / CBS 393.64 / IMI 116815)</name>
    <dbReference type="NCBI Taxonomy" id="1408163"/>
    <lineage>
        <taxon>Eukaryota</taxon>
        <taxon>Fungi</taxon>
        <taxon>Dikarya</taxon>
        <taxon>Ascomycota</taxon>
        <taxon>Pezizomycotina</taxon>
        <taxon>Eurotiomycetes</taxon>
        <taxon>Eurotiomycetidae</taxon>
        <taxon>Eurotiales</taxon>
        <taxon>Trichocomaceae</taxon>
        <taxon>Rasamsonia</taxon>
    </lineage>
</organism>
<gene>
    <name evidence="2" type="ORF">T310_4955</name>
</gene>
<keyword evidence="3" id="KW-1185">Reference proteome</keyword>
<feature type="region of interest" description="Disordered" evidence="1">
    <location>
        <begin position="32"/>
        <end position="54"/>
    </location>
</feature>
<dbReference type="OrthoDB" id="529205at2759"/>
<name>A0A0F4YRY9_RASE3</name>
<accession>A0A0F4YRY9</accession>
<dbReference type="RefSeq" id="XP_013327621.1">
    <property type="nucleotide sequence ID" value="XM_013472167.1"/>
</dbReference>
<proteinExistence type="predicted"/>
<dbReference type="AlphaFoldDB" id="A0A0F4YRY9"/>
<evidence type="ECO:0000313" key="2">
    <source>
        <dbReference type="EMBL" id="KKA21009.1"/>
    </source>
</evidence>
<dbReference type="Proteomes" id="UP000053958">
    <property type="component" value="Unassembled WGS sequence"/>
</dbReference>
<evidence type="ECO:0000313" key="3">
    <source>
        <dbReference type="Proteomes" id="UP000053958"/>
    </source>
</evidence>
<comment type="caution">
    <text evidence="2">The sequence shown here is derived from an EMBL/GenBank/DDBJ whole genome shotgun (WGS) entry which is preliminary data.</text>
</comment>
<feature type="compositionally biased region" description="Basic and acidic residues" evidence="1">
    <location>
        <begin position="41"/>
        <end position="54"/>
    </location>
</feature>